<sequence length="516" mass="57154">MFARTYTAFLSGIQGRMTAVETYISNGLPGFHIVGLTDTVIKESAERIRAAINSSNLGFPIRRIAVNLTPADRRKSGGHYDLAVAMSLLKAAREDIDFVEEDFAFFGELSLDGSIRGVPGILPLAMCAEENDIKNIIVPEENICEASFVKNSRVIGVSCLWDAIDAVKGRLSNMDSLGEIKNRKSKEEMSELDFSQVFGQETAKRAALLAAAGGHDMLMMGSPGVGKSMIARRLPGLLPAMTYEECREVTKIYSIAGLLDRERPAIFERPFRKPHGSVSRAALIGGGAKIRPGEISLAHLGVLFLDELNTFQNDCLEALRQPVEERKVQIIRNRESVVFPADFILVCAVNPCPCGYLGNDERICQCTETQISSFRRKLSGPLLDRIDLHVTMAPVKYEEIGIRRNGMDTNTMKEKVLLARRMQKERYGENLLNGRLDDDLAREKIKLGKEEINFIKEAGAGFGMSARSLNKLIRIGRTVADVEGSFDVKVEHLAEALSYRSFFDMYGSGEMSVKNR</sequence>
<dbReference type="Pfam" id="PF13541">
    <property type="entry name" value="ChlI"/>
    <property type="match status" value="1"/>
</dbReference>
<dbReference type="InterPro" id="IPR025158">
    <property type="entry name" value="Mg_chelat-rel_C"/>
</dbReference>
<dbReference type="SMART" id="SM00382">
    <property type="entry name" value="AAA"/>
    <property type="match status" value="1"/>
</dbReference>
<dbReference type="InterPro" id="IPR045006">
    <property type="entry name" value="CHLI-like"/>
</dbReference>
<dbReference type="NCBIfam" id="TIGR00368">
    <property type="entry name" value="YifB family Mg chelatase-like AAA ATPase"/>
    <property type="match status" value="1"/>
</dbReference>
<dbReference type="InterPro" id="IPR003593">
    <property type="entry name" value="AAA+_ATPase"/>
</dbReference>
<accession>A0ABR9QWI1</accession>
<dbReference type="Gene3D" id="3.30.230.10">
    <property type="match status" value="1"/>
</dbReference>
<reference evidence="3 4" key="1">
    <citation type="submission" date="2020-10" db="EMBL/GenBank/DDBJ databases">
        <title>ChiBAC.</title>
        <authorList>
            <person name="Zenner C."/>
            <person name="Hitch T.C.A."/>
            <person name="Clavel T."/>
        </authorList>
    </citation>
    <scope>NUCLEOTIDE SEQUENCE [LARGE SCALE GENOMIC DNA]</scope>
    <source>
        <strain evidence="3 4">DSM 108706</strain>
    </source>
</reference>
<dbReference type="Pfam" id="PF13335">
    <property type="entry name" value="Mg_chelatase_C"/>
    <property type="match status" value="1"/>
</dbReference>
<comment type="similarity">
    <text evidence="1">Belongs to the Mg-chelatase subunits D/I family. ComM subfamily.</text>
</comment>
<dbReference type="Proteomes" id="UP001516588">
    <property type="component" value="Unassembled WGS sequence"/>
</dbReference>
<feature type="domain" description="AAA+ ATPase" evidence="2">
    <location>
        <begin position="213"/>
        <end position="396"/>
    </location>
</feature>
<evidence type="ECO:0000259" key="2">
    <source>
        <dbReference type="SMART" id="SM00382"/>
    </source>
</evidence>
<dbReference type="InterPro" id="IPR004482">
    <property type="entry name" value="Mg_chelat-rel"/>
</dbReference>
<dbReference type="SUPFAM" id="SSF52540">
    <property type="entry name" value="P-loop containing nucleoside triphosphate hydrolases"/>
    <property type="match status" value="1"/>
</dbReference>
<keyword evidence="4" id="KW-1185">Reference proteome</keyword>
<evidence type="ECO:0000256" key="1">
    <source>
        <dbReference type="ARBA" id="ARBA00006354"/>
    </source>
</evidence>
<dbReference type="InterPro" id="IPR027417">
    <property type="entry name" value="P-loop_NTPase"/>
</dbReference>
<dbReference type="Gene3D" id="3.40.50.300">
    <property type="entry name" value="P-loop containing nucleotide triphosphate hydrolases"/>
    <property type="match status" value="1"/>
</dbReference>
<dbReference type="PANTHER" id="PTHR32039:SF7">
    <property type="entry name" value="COMPETENCE PROTEIN COMM"/>
    <property type="match status" value="1"/>
</dbReference>
<dbReference type="EMBL" id="JADCKA010000001">
    <property type="protein sequence ID" value="MBE5034900.1"/>
    <property type="molecule type" value="Genomic_DNA"/>
</dbReference>
<comment type="caution">
    <text evidence="3">The sequence shown here is derived from an EMBL/GenBank/DDBJ whole genome shotgun (WGS) entry which is preliminary data.</text>
</comment>
<dbReference type="Pfam" id="PF01078">
    <property type="entry name" value="Mg_chelatase"/>
    <property type="match status" value="1"/>
</dbReference>
<name>A0ABR9QWI1_9FIRM</name>
<protein>
    <submittedName>
        <fullName evidence="3">YifB family Mg chelatase-like AAA ATPase</fullName>
    </submittedName>
</protein>
<evidence type="ECO:0000313" key="3">
    <source>
        <dbReference type="EMBL" id="MBE5034900.1"/>
    </source>
</evidence>
<evidence type="ECO:0000313" key="4">
    <source>
        <dbReference type="Proteomes" id="UP001516588"/>
    </source>
</evidence>
<dbReference type="InterPro" id="IPR000523">
    <property type="entry name" value="Mg_chelatse_chII-like_cat_dom"/>
</dbReference>
<dbReference type="RefSeq" id="WP_226384562.1">
    <property type="nucleotide sequence ID" value="NZ_JADCKA010000001.1"/>
</dbReference>
<dbReference type="InterPro" id="IPR020568">
    <property type="entry name" value="Ribosomal_Su5_D2-typ_SF"/>
</dbReference>
<organism evidence="3 4">
    <name type="scientific">Gallibacter intestinalis</name>
    <dbReference type="NCBI Taxonomy" id="2779356"/>
    <lineage>
        <taxon>Bacteria</taxon>
        <taxon>Bacillati</taxon>
        <taxon>Bacillota</taxon>
        <taxon>Clostridia</taxon>
        <taxon>Eubacteriales</taxon>
        <taxon>Eubacteriaceae</taxon>
        <taxon>Gallibacter</taxon>
    </lineage>
</organism>
<gene>
    <name evidence="3" type="ORF">INF20_01165</name>
</gene>
<dbReference type="SUPFAM" id="SSF54211">
    <property type="entry name" value="Ribosomal protein S5 domain 2-like"/>
    <property type="match status" value="1"/>
</dbReference>
<dbReference type="InterPro" id="IPR014721">
    <property type="entry name" value="Ribsml_uS5_D2-typ_fold_subgr"/>
</dbReference>
<proteinExistence type="inferred from homology"/>
<dbReference type="PANTHER" id="PTHR32039">
    <property type="entry name" value="MAGNESIUM-CHELATASE SUBUNIT CHLI"/>
    <property type="match status" value="1"/>
</dbReference>